<dbReference type="InterPro" id="IPR020848">
    <property type="entry name" value="AP_endonuclease_F1_CS"/>
</dbReference>
<sequence length="449" mass="50938">MRILSWNINGLATTLQYHPWSETKSYKNLLDAMESDIICLQEIKTQRQKLTREMALVDGYDGYFSYSKTKQGYSGVAVYVKSPLRPISVDERIITNDLTPDFIATLKTDPQLLDMEGRSLIMDFGLFVLFNIYFPNDGGDEGRMDFKMDYHHSVRERMDRLLADGRQVVLVGDINAVHEEIDHCDPKQSLKDYGITDFKDLPHRRWLDQVLVPKGPLLDTGRHSHPDRKGIPANFGTRIDYILISQGLLRWFNKADIRADIMGSDHCPVYADFWNTLPDEDDKRTNIMDFLGTSTATITPYLAANYPEFKQKKLSTFFNSKKTIVPMDPTPLTLPLASPSSSSAAASPLKRQMTSSSSPSTKRQNQNTIKSFFSAATNPSSTPKPTEDDDDLASILEQIDERHESTQGWSTLFQTPTIPSCQVHQCKCTEHTVNKKGPNQGRRFYLCSK</sequence>
<organism evidence="16">
    <name type="scientific">Absidia glauca</name>
    <name type="common">Pin mould</name>
    <dbReference type="NCBI Taxonomy" id="4829"/>
    <lineage>
        <taxon>Eukaryota</taxon>
        <taxon>Fungi</taxon>
        <taxon>Fungi incertae sedis</taxon>
        <taxon>Mucoromycota</taxon>
        <taxon>Mucoromycotina</taxon>
        <taxon>Mucoromycetes</taxon>
        <taxon>Mucorales</taxon>
        <taxon>Cunninghamellaceae</taxon>
        <taxon>Absidia</taxon>
    </lineage>
</organism>
<evidence type="ECO:0000256" key="14">
    <source>
        <dbReference type="SAM" id="MobiDB-lite"/>
    </source>
</evidence>
<keyword evidence="17" id="KW-1185">Reference proteome</keyword>
<evidence type="ECO:0000256" key="1">
    <source>
        <dbReference type="ARBA" id="ARBA00001936"/>
    </source>
</evidence>
<dbReference type="GO" id="GO:0008311">
    <property type="term" value="F:double-stranded DNA 3'-5' DNA exonuclease activity"/>
    <property type="evidence" value="ECO:0007669"/>
    <property type="project" value="TreeGrafter"/>
</dbReference>
<keyword evidence="13" id="KW-0227">DNA damage</keyword>
<feature type="active site" evidence="9">
    <location>
        <position position="133"/>
    </location>
</feature>
<feature type="compositionally biased region" description="Polar residues" evidence="14">
    <location>
        <begin position="352"/>
        <end position="366"/>
    </location>
</feature>
<comment type="similarity">
    <text evidence="2 13">Belongs to the DNA repair enzymes AP/ExoA family.</text>
</comment>
<feature type="binding site" evidence="10">
    <location>
        <position position="265"/>
    </location>
    <ligand>
        <name>Mg(2+)</name>
        <dbReference type="ChEBI" id="CHEBI:18420"/>
        <label>1</label>
    </ligand>
</feature>
<gene>
    <name evidence="16" type="primary">ABSGL_02122.1 scaffold 2596</name>
</gene>
<dbReference type="InterPro" id="IPR010666">
    <property type="entry name" value="Znf_GRF"/>
</dbReference>
<dbReference type="Pfam" id="PF03372">
    <property type="entry name" value="Exo_endo_phos"/>
    <property type="match status" value="1"/>
</dbReference>
<dbReference type="PROSITE" id="PS00728">
    <property type="entry name" value="AP_NUCLEASE_F1_3"/>
    <property type="match status" value="1"/>
</dbReference>
<keyword evidence="10" id="KW-0464">Manganese</keyword>
<evidence type="ECO:0000256" key="13">
    <source>
        <dbReference type="RuleBase" id="RU362131"/>
    </source>
</evidence>
<dbReference type="EMBL" id="LT551165">
    <property type="protein sequence ID" value="SAL96706.1"/>
    <property type="molecule type" value="Genomic_DNA"/>
</dbReference>
<evidence type="ECO:0000259" key="15">
    <source>
        <dbReference type="PROSITE" id="PS51999"/>
    </source>
</evidence>
<dbReference type="Proteomes" id="UP000078561">
    <property type="component" value="Unassembled WGS sequence"/>
</dbReference>
<dbReference type="AlphaFoldDB" id="A0A168LFT5"/>
<dbReference type="InterPro" id="IPR036691">
    <property type="entry name" value="Endo/exonu/phosph_ase_sf"/>
</dbReference>
<proteinExistence type="inferred from homology"/>
<name>A0A168LFT5_ABSGL</name>
<reference evidence="16" key="1">
    <citation type="submission" date="2016-04" db="EMBL/GenBank/DDBJ databases">
        <authorList>
            <person name="Evans L.H."/>
            <person name="Alamgir A."/>
            <person name="Owens N."/>
            <person name="Weber N.D."/>
            <person name="Virtaneva K."/>
            <person name="Barbian K."/>
            <person name="Babar A."/>
            <person name="Rosenke K."/>
        </authorList>
    </citation>
    <scope>NUCLEOTIDE SEQUENCE [LARGE SCALE GENOMIC DNA]</scope>
    <source>
        <strain evidence="16">CBS 101.48</strain>
    </source>
</reference>
<feature type="site" description="Important for catalytic activity" evidence="11">
    <location>
        <position position="240"/>
    </location>
</feature>
<feature type="active site" description="Proton acceptor" evidence="9">
    <location>
        <position position="266"/>
    </location>
</feature>
<feature type="binding site" evidence="10">
    <location>
        <position position="175"/>
    </location>
    <ligand>
        <name>Mg(2+)</name>
        <dbReference type="ChEBI" id="CHEBI:18420"/>
        <label>1</label>
    </ligand>
</feature>
<keyword evidence="8" id="KW-0539">Nucleus</keyword>
<evidence type="ECO:0000256" key="11">
    <source>
        <dbReference type="PIRSR" id="PIRSR604808-3"/>
    </source>
</evidence>
<dbReference type="GO" id="GO:0005634">
    <property type="term" value="C:nucleus"/>
    <property type="evidence" value="ECO:0007669"/>
    <property type="project" value="TreeGrafter"/>
</dbReference>
<feature type="binding site" evidence="10">
    <location>
        <position position="173"/>
    </location>
    <ligand>
        <name>Mg(2+)</name>
        <dbReference type="ChEBI" id="CHEBI:18420"/>
        <label>1</label>
    </ligand>
</feature>
<protein>
    <recommendedName>
        <fullName evidence="13">DNA-(apurinic or apyrimidinic site) endonuclease</fullName>
        <ecNumber evidence="13">3.1.-.-</ecNumber>
    </recommendedName>
</protein>
<keyword evidence="7 10" id="KW-0460">Magnesium</keyword>
<dbReference type="EC" id="3.1.-.-" evidence="13"/>
<dbReference type="OrthoDB" id="391817at2759"/>
<evidence type="ECO:0000256" key="10">
    <source>
        <dbReference type="PIRSR" id="PIRSR604808-2"/>
    </source>
</evidence>
<feature type="site" description="Interaction with DNA substrate" evidence="11">
    <location>
        <position position="266"/>
    </location>
</feature>
<dbReference type="GO" id="GO:0003906">
    <property type="term" value="F:DNA-(apurinic or apyrimidinic site) endonuclease activity"/>
    <property type="evidence" value="ECO:0007669"/>
    <property type="project" value="TreeGrafter"/>
</dbReference>
<dbReference type="FunCoup" id="A0A168LFT5">
    <property type="interactions" value="914"/>
</dbReference>
<evidence type="ECO:0000256" key="6">
    <source>
        <dbReference type="ARBA" id="ARBA00022833"/>
    </source>
</evidence>
<feature type="region of interest" description="Disordered" evidence="14">
    <location>
        <begin position="335"/>
        <end position="366"/>
    </location>
</feature>
<evidence type="ECO:0000256" key="2">
    <source>
        <dbReference type="ARBA" id="ARBA00007092"/>
    </source>
</evidence>
<evidence type="ECO:0000256" key="9">
    <source>
        <dbReference type="PIRSR" id="PIRSR604808-1"/>
    </source>
</evidence>
<dbReference type="PANTHER" id="PTHR22748">
    <property type="entry name" value="AP ENDONUCLEASE"/>
    <property type="match status" value="1"/>
</dbReference>
<evidence type="ECO:0000256" key="3">
    <source>
        <dbReference type="ARBA" id="ARBA00022723"/>
    </source>
</evidence>
<keyword evidence="13" id="KW-0234">DNA repair</keyword>
<evidence type="ECO:0000256" key="7">
    <source>
        <dbReference type="ARBA" id="ARBA00022842"/>
    </source>
</evidence>
<evidence type="ECO:0000256" key="12">
    <source>
        <dbReference type="PROSITE-ProRule" id="PRU01343"/>
    </source>
</evidence>
<dbReference type="InParanoid" id="A0A168LFT5"/>
<dbReference type="Pfam" id="PF06839">
    <property type="entry name" value="Zn_ribbon_GRF"/>
    <property type="match status" value="1"/>
</dbReference>
<dbReference type="PROSITE" id="PS51435">
    <property type="entry name" value="AP_NUCLEASE_F1_4"/>
    <property type="match status" value="1"/>
</dbReference>
<dbReference type="GO" id="GO:0008081">
    <property type="term" value="F:phosphoric diester hydrolase activity"/>
    <property type="evidence" value="ECO:0007669"/>
    <property type="project" value="TreeGrafter"/>
</dbReference>
<keyword evidence="6" id="KW-0862">Zinc</keyword>
<dbReference type="InterPro" id="IPR004808">
    <property type="entry name" value="AP_endonuc_1"/>
</dbReference>
<dbReference type="NCBIfam" id="TIGR00633">
    <property type="entry name" value="xth"/>
    <property type="match status" value="1"/>
</dbReference>
<dbReference type="Gene3D" id="3.60.10.10">
    <property type="entry name" value="Endonuclease/exonuclease/phosphatase"/>
    <property type="match status" value="1"/>
</dbReference>
<accession>A0A168LFT5</accession>
<feature type="compositionally biased region" description="Low complexity" evidence="14">
    <location>
        <begin position="335"/>
        <end position="349"/>
    </location>
</feature>
<evidence type="ECO:0000256" key="8">
    <source>
        <dbReference type="ARBA" id="ARBA00023242"/>
    </source>
</evidence>
<feature type="domain" description="GRF-type" evidence="15">
    <location>
        <begin position="421"/>
        <end position="449"/>
    </location>
</feature>
<dbReference type="GO" id="GO:0003677">
    <property type="term" value="F:DNA binding"/>
    <property type="evidence" value="ECO:0007669"/>
    <property type="project" value="InterPro"/>
</dbReference>
<dbReference type="OMA" id="SFWICPR"/>
<evidence type="ECO:0000256" key="4">
    <source>
        <dbReference type="ARBA" id="ARBA00022771"/>
    </source>
</evidence>
<dbReference type="GO" id="GO:0008270">
    <property type="term" value="F:zinc ion binding"/>
    <property type="evidence" value="ECO:0007669"/>
    <property type="project" value="UniProtKB-KW"/>
</dbReference>
<dbReference type="STRING" id="4829.A0A168LFT5"/>
<dbReference type="PROSITE" id="PS51999">
    <property type="entry name" value="ZF_GRF"/>
    <property type="match status" value="1"/>
</dbReference>
<feature type="binding site" evidence="10">
    <location>
        <position position="266"/>
    </location>
    <ligand>
        <name>Mg(2+)</name>
        <dbReference type="ChEBI" id="CHEBI:18420"/>
        <label>1</label>
    </ligand>
</feature>
<comment type="cofactor">
    <cofactor evidence="1">
        <name>Mn(2+)</name>
        <dbReference type="ChEBI" id="CHEBI:29035"/>
    </cofactor>
</comment>
<keyword evidence="3 10" id="KW-0479">Metal-binding</keyword>
<evidence type="ECO:0000313" key="16">
    <source>
        <dbReference type="EMBL" id="SAL96706.1"/>
    </source>
</evidence>
<dbReference type="SUPFAM" id="SSF56219">
    <property type="entry name" value="DNase I-like"/>
    <property type="match status" value="1"/>
</dbReference>
<keyword evidence="4 12" id="KW-0863">Zinc-finger</keyword>
<feature type="binding site" evidence="10">
    <location>
        <position position="42"/>
    </location>
    <ligand>
        <name>Mg(2+)</name>
        <dbReference type="ChEBI" id="CHEBI:18420"/>
        <label>1</label>
    </ligand>
</feature>
<feature type="site" description="Transition state stabilizer" evidence="11">
    <location>
        <position position="175"/>
    </location>
</feature>
<keyword evidence="5" id="KW-0378">Hydrolase</keyword>
<feature type="active site" description="Proton donor/acceptor" evidence="9">
    <location>
        <position position="173"/>
    </location>
</feature>
<dbReference type="GO" id="GO:0006284">
    <property type="term" value="P:base-excision repair"/>
    <property type="evidence" value="ECO:0007669"/>
    <property type="project" value="TreeGrafter"/>
</dbReference>
<comment type="cofactor">
    <cofactor evidence="10 13">
        <name>Mg(2+)</name>
        <dbReference type="ChEBI" id="CHEBI:18420"/>
    </cofactor>
    <cofactor evidence="10 13">
        <name>Mn(2+)</name>
        <dbReference type="ChEBI" id="CHEBI:29035"/>
    </cofactor>
    <text evidence="10 13">Probably binds two magnesium or manganese ions per subunit.</text>
</comment>
<evidence type="ECO:0000313" key="17">
    <source>
        <dbReference type="Proteomes" id="UP000078561"/>
    </source>
</evidence>
<feature type="binding site" evidence="10">
    <location>
        <position position="7"/>
    </location>
    <ligand>
        <name>Mg(2+)</name>
        <dbReference type="ChEBI" id="CHEBI:18420"/>
        <label>1</label>
    </ligand>
</feature>
<dbReference type="InterPro" id="IPR005135">
    <property type="entry name" value="Endo/exonuclease/phosphatase"/>
</dbReference>
<evidence type="ECO:0000256" key="5">
    <source>
        <dbReference type="ARBA" id="ARBA00022801"/>
    </source>
</evidence>
<dbReference type="PANTHER" id="PTHR22748:SF4">
    <property type="entry name" value="DNA-(APURINIC OR APYRIMIDINIC SITE) ENDONUCLEASE 2"/>
    <property type="match status" value="1"/>
</dbReference>